<dbReference type="RefSeq" id="WP_007253882.1">
    <property type="nucleotide sequence ID" value="NZ_CH724107.1"/>
</dbReference>
<evidence type="ECO:0008006" key="3">
    <source>
        <dbReference type="Google" id="ProtNLM"/>
    </source>
</evidence>
<dbReference type="Proteomes" id="UP000003635">
    <property type="component" value="Unassembled WGS sequence"/>
</dbReference>
<dbReference type="STRING" id="314256.OG2516_01751"/>
<dbReference type="AlphaFoldDB" id="Q2CFT9"/>
<dbReference type="HOGENOM" id="CLU_077391_0_0_5"/>
<name>Q2CFT9_OCEGH</name>
<dbReference type="EMBL" id="AAOT01000011">
    <property type="protein sequence ID" value="EAR51603.1"/>
    <property type="molecule type" value="Genomic_DNA"/>
</dbReference>
<dbReference type="eggNOG" id="ENOG502Z8DR">
    <property type="taxonomic scope" value="Bacteria"/>
</dbReference>
<reference evidence="1 2" key="1">
    <citation type="journal article" date="2010" name="J. Bacteriol.">
        <title>Genome sequences of Oceanicola granulosus HTCC2516(T) and Oceanicola batsensis HTCC2597(TDelta).</title>
        <authorList>
            <person name="Thrash J.C."/>
            <person name="Cho J.C."/>
            <person name="Vergin K.L."/>
            <person name="Giovannoni S.J."/>
        </authorList>
    </citation>
    <scope>NUCLEOTIDE SEQUENCE [LARGE SCALE GENOMIC DNA]</scope>
    <source>
        <strain evidence="2">ATCC BAA-861 / DSM 15982 / KCTC 12143 / HTCC2516</strain>
    </source>
</reference>
<organism evidence="1 2">
    <name type="scientific">Oceanicola granulosus (strain ATCC BAA-861 / DSM 15982 / KCTC 12143 / HTCC2516)</name>
    <dbReference type="NCBI Taxonomy" id="314256"/>
    <lineage>
        <taxon>Bacteria</taxon>
        <taxon>Pseudomonadati</taxon>
        <taxon>Pseudomonadota</taxon>
        <taxon>Alphaproteobacteria</taxon>
        <taxon>Rhodobacterales</taxon>
        <taxon>Roseobacteraceae</taxon>
        <taxon>Oceanicola</taxon>
    </lineage>
</organism>
<accession>Q2CFT9</accession>
<protein>
    <recommendedName>
        <fullName evidence="3">Phosphoadenosine phosphosulfate reductase</fullName>
    </recommendedName>
</protein>
<sequence length="312" mass="34699">MVEHAQTPTADLSDLTDEDWFAAVRAAGSERGFHVTLGASHDAVLLRAGPKLLVSFEVAARVQDLPDAEPRGWLHVREDGWSSLTVLSRGETWFRDPAVYDFFDRLTDEGVFDEFDDVLFFGVGSGGYAAAAYSVAAPGAQVVALRPQATLAADTAGWDPRYRRHRMACFDDRYGYAPDMADAARQVTVLFDPEETEDAMHAALFRRPHALRLPCPMLGWQIDRNLEGMDILAPLLRMAMAGRLDRAAFARLYQARRAHPPYLRALLGHLEDNGREGLAHRIARHGVKTTGRPVFRRRLARYEPDDGATAAE</sequence>
<dbReference type="OrthoDB" id="7840273at2"/>
<comment type="caution">
    <text evidence="1">The sequence shown here is derived from an EMBL/GenBank/DDBJ whole genome shotgun (WGS) entry which is preliminary data.</text>
</comment>
<proteinExistence type="predicted"/>
<keyword evidence="2" id="KW-1185">Reference proteome</keyword>
<evidence type="ECO:0000313" key="1">
    <source>
        <dbReference type="EMBL" id="EAR51603.1"/>
    </source>
</evidence>
<gene>
    <name evidence="1" type="ORF">OG2516_01751</name>
</gene>
<evidence type="ECO:0000313" key="2">
    <source>
        <dbReference type="Proteomes" id="UP000003635"/>
    </source>
</evidence>